<keyword evidence="5" id="KW-0540">Nuclease</keyword>
<feature type="domain" description="Type I restriction modification DNA specificity" evidence="4">
    <location>
        <begin position="278"/>
        <end position="446"/>
    </location>
</feature>
<evidence type="ECO:0000313" key="5">
    <source>
        <dbReference type="EMBL" id="MBD8082353.1"/>
    </source>
</evidence>
<evidence type="ECO:0000256" key="1">
    <source>
        <dbReference type="ARBA" id="ARBA00010923"/>
    </source>
</evidence>
<dbReference type="InterPro" id="IPR051212">
    <property type="entry name" value="Type-I_RE_S_subunit"/>
</dbReference>
<keyword evidence="3" id="KW-0238">DNA-binding</keyword>
<evidence type="ECO:0000256" key="3">
    <source>
        <dbReference type="ARBA" id="ARBA00023125"/>
    </source>
</evidence>
<keyword evidence="6" id="KW-1185">Reference proteome</keyword>
<evidence type="ECO:0000259" key="4">
    <source>
        <dbReference type="Pfam" id="PF01420"/>
    </source>
</evidence>
<dbReference type="PANTHER" id="PTHR43140:SF1">
    <property type="entry name" value="TYPE I RESTRICTION ENZYME ECOKI SPECIFICITY SUBUNIT"/>
    <property type="match status" value="1"/>
</dbReference>
<organism evidence="5 6">
    <name type="scientific">Chryseobacterium caseinilyticum</name>
    <dbReference type="NCBI Taxonomy" id="2771428"/>
    <lineage>
        <taxon>Bacteria</taxon>
        <taxon>Pseudomonadati</taxon>
        <taxon>Bacteroidota</taxon>
        <taxon>Flavobacteriia</taxon>
        <taxon>Flavobacteriales</taxon>
        <taxon>Weeksellaceae</taxon>
        <taxon>Chryseobacterium group</taxon>
        <taxon>Chryseobacterium</taxon>
    </lineage>
</organism>
<protein>
    <submittedName>
        <fullName evidence="5">Restriction endonuclease subunit S</fullName>
    </submittedName>
</protein>
<dbReference type="Pfam" id="PF01420">
    <property type="entry name" value="Methylase_S"/>
    <property type="match status" value="2"/>
</dbReference>
<keyword evidence="2" id="KW-0680">Restriction system</keyword>
<dbReference type="CDD" id="cd17246">
    <property type="entry name" value="RMtype1_S_SonII-TRD2-CR2_like"/>
    <property type="match status" value="1"/>
</dbReference>
<comment type="caution">
    <text evidence="5">The sequence shown here is derived from an EMBL/GenBank/DDBJ whole genome shotgun (WGS) entry which is preliminary data.</text>
</comment>
<feature type="domain" description="Type I restriction modification DNA specificity" evidence="4">
    <location>
        <begin position="3"/>
        <end position="155"/>
    </location>
</feature>
<reference evidence="5 6" key="1">
    <citation type="submission" date="2020-09" db="EMBL/GenBank/DDBJ databases">
        <title>Genome seq and assembly of Chryseobacterium sp.</title>
        <authorList>
            <person name="Chhetri G."/>
        </authorList>
    </citation>
    <scope>NUCLEOTIDE SEQUENCE [LARGE SCALE GENOMIC DNA]</scope>
    <source>
        <strain evidence="5 6">GCR10</strain>
    </source>
</reference>
<keyword evidence="5" id="KW-0255">Endonuclease</keyword>
<evidence type="ECO:0000256" key="2">
    <source>
        <dbReference type="ARBA" id="ARBA00022747"/>
    </source>
</evidence>
<comment type="similarity">
    <text evidence="1">Belongs to the type-I restriction system S methylase family.</text>
</comment>
<dbReference type="InterPro" id="IPR044946">
    <property type="entry name" value="Restrct_endonuc_typeI_TRD_sf"/>
</dbReference>
<dbReference type="RefSeq" id="WP_191736124.1">
    <property type="nucleotide sequence ID" value="NZ_JACYFS010000001.1"/>
</dbReference>
<dbReference type="GO" id="GO:0004519">
    <property type="term" value="F:endonuclease activity"/>
    <property type="evidence" value="ECO:0007669"/>
    <property type="project" value="UniProtKB-KW"/>
</dbReference>
<dbReference type="Gene3D" id="3.90.220.20">
    <property type="entry name" value="DNA methylase specificity domains"/>
    <property type="match status" value="2"/>
</dbReference>
<keyword evidence="5" id="KW-0378">Hydrolase</keyword>
<sequence length="501" mass="57357">MREDWIESSLGEVCKITLGQSPLSTDCNNQKIGLPFFQGKAEFTSKYPIPRVWCAKPKKIANADSILLSVRAPVGSTNVAFEKCGIGRGLAALEYDLCQDFILFYLKAIEQELDSKGTGTTFRAISGDILRNQKIPLPPLPEQRAIVKKLESLFGSLDAGIADLKKAQQQLKIYRQAVLKKAFEGELTKEWRNKQNNLPGNNELLKLINNERENYYQIQLEEWQMAISDWEKNGDSERKPVKPKLSKLLNQITKEEFIDDLFEIPTNWIWDRLENLIFEVKDGTHDTPKYQEKGIPFVTQKNIKNDDITFDNIQFISNLDHQKFFARSNVKRNDIIMAMIGHNRGTCTIVKTDIVFSIKNVALFKFFEQIQVNKYFLYFFQFTGGLEIILKKSKGGAQPFIGLTELRNWPIPYCSFLEQSQIVKQIESRLSVCDSIEQNIKESLEKAEALRQSILKKAFEGNLLTAQELAECKQAADYEPASVLLERIKADKIKKIDYASI</sequence>
<dbReference type="SUPFAM" id="SSF116734">
    <property type="entry name" value="DNA methylase specificity domain"/>
    <property type="match status" value="2"/>
</dbReference>
<evidence type="ECO:0000313" key="6">
    <source>
        <dbReference type="Proteomes" id="UP000637299"/>
    </source>
</evidence>
<gene>
    <name evidence="5" type="ORF">IC610_07935</name>
</gene>
<name>A0ABR8ZAU2_9FLAO</name>
<dbReference type="InterPro" id="IPR000055">
    <property type="entry name" value="Restrct_endonuc_typeI_TRD"/>
</dbReference>
<dbReference type="PANTHER" id="PTHR43140">
    <property type="entry name" value="TYPE-1 RESTRICTION ENZYME ECOKI SPECIFICITY PROTEIN"/>
    <property type="match status" value="1"/>
</dbReference>
<dbReference type="EMBL" id="JACYFS010000001">
    <property type="protein sequence ID" value="MBD8082353.1"/>
    <property type="molecule type" value="Genomic_DNA"/>
</dbReference>
<accession>A0ABR8ZAU2</accession>
<dbReference type="Proteomes" id="UP000637299">
    <property type="component" value="Unassembled WGS sequence"/>
</dbReference>
<proteinExistence type="inferred from homology"/>